<keyword evidence="4" id="KW-1185">Reference proteome</keyword>
<feature type="compositionally biased region" description="Basic and acidic residues" evidence="2">
    <location>
        <begin position="264"/>
        <end position="281"/>
    </location>
</feature>
<proteinExistence type="predicted"/>
<dbReference type="EMBL" id="BAAAZG010000024">
    <property type="protein sequence ID" value="GAA4077405.1"/>
    <property type="molecule type" value="Genomic_DNA"/>
</dbReference>
<dbReference type="InterPro" id="IPR027417">
    <property type="entry name" value="P-loop_NTPase"/>
</dbReference>
<gene>
    <name evidence="3" type="ORF">GCM10022214_38970</name>
</gene>
<feature type="coiled-coil region" evidence="1">
    <location>
        <begin position="430"/>
        <end position="457"/>
    </location>
</feature>
<accession>A0ABP7VZU2</accession>
<dbReference type="SUPFAM" id="SSF52540">
    <property type="entry name" value="P-loop containing nucleoside triphosphate hydrolases"/>
    <property type="match status" value="1"/>
</dbReference>
<evidence type="ECO:0000313" key="4">
    <source>
        <dbReference type="Proteomes" id="UP001500683"/>
    </source>
</evidence>
<comment type="caution">
    <text evidence="3">The sequence shown here is derived from an EMBL/GenBank/DDBJ whole genome shotgun (WGS) entry which is preliminary data.</text>
</comment>
<dbReference type="RefSeq" id="WP_344949138.1">
    <property type="nucleotide sequence ID" value="NZ_BAAAZG010000024.1"/>
</dbReference>
<organism evidence="3 4">
    <name type="scientific">Actinomadura miaoliensis</name>
    <dbReference type="NCBI Taxonomy" id="430685"/>
    <lineage>
        <taxon>Bacteria</taxon>
        <taxon>Bacillati</taxon>
        <taxon>Actinomycetota</taxon>
        <taxon>Actinomycetes</taxon>
        <taxon>Streptosporangiales</taxon>
        <taxon>Thermomonosporaceae</taxon>
        <taxon>Actinomadura</taxon>
    </lineage>
</organism>
<evidence type="ECO:0000256" key="2">
    <source>
        <dbReference type="SAM" id="MobiDB-lite"/>
    </source>
</evidence>
<keyword evidence="3" id="KW-0067">ATP-binding</keyword>
<sequence>MTDHEVLLETRIADRAGVQVEDVRDVFTAYGLPLISPPARPRNLRLHRLRVSGVRSGKVYPGEFDTTLRFHEGLTGLVAANLRGKTSVLELVTWCLRGTPRELNGVRHWLQELDLDVMVAGQPLGFRLNLADEEVSSAVVLAASDIAALGAVREPDPAHDIVPLLRAANSESYSEQVQALMMDRLDLHPLVNSYQETGSQTHGWPAYFGAIYLPAGRDKALLGDVLTGGLPGRLLQVFLDLPAAAALTRVKTTSDVLAAKRKARQAEDRAARDKRNAERSQIEAQLGQARERLAGISVGEPGDRESLADLAATAVRLARDLADAQDSWNEAMRAHRRARGQRQRDEKLLNDVTESATARALFHGLDPKACPRCDQPIAGERRRQEHESHECAVCSRPVPSDDDTPEEVIYEAQQRLEDSRTIEKLAGEALEDQEAVVARLSGELEDSQERLRRAESAAQVPVRAEAREEVLRLEGALSVFPELPPLPDDPIEEKALKVLRAATKILEGDHETAAKALFAELNKAIVELGVRFGIDSLESVKIDRAARLEVTKGGGRPGFFGAQSPGERLRLRIAVVIALLRIGAAHNVSTHPGLLLIDSPKAEETQDLDLRTLLGELSAVASENNLQVLITTVDRALAHDVLPKENIIESEGNKPLW</sequence>
<dbReference type="Gene3D" id="3.40.50.300">
    <property type="entry name" value="P-loop containing nucleotide triphosphate hydrolases"/>
    <property type="match status" value="2"/>
</dbReference>
<name>A0ABP7VZU2_9ACTN</name>
<reference evidence="4" key="1">
    <citation type="journal article" date="2019" name="Int. J. Syst. Evol. Microbiol.">
        <title>The Global Catalogue of Microorganisms (GCM) 10K type strain sequencing project: providing services to taxonomists for standard genome sequencing and annotation.</title>
        <authorList>
            <consortium name="The Broad Institute Genomics Platform"/>
            <consortium name="The Broad Institute Genome Sequencing Center for Infectious Disease"/>
            <person name="Wu L."/>
            <person name="Ma J."/>
        </authorList>
    </citation>
    <scope>NUCLEOTIDE SEQUENCE [LARGE SCALE GENOMIC DNA]</scope>
    <source>
        <strain evidence="4">JCM 16702</strain>
    </source>
</reference>
<protein>
    <submittedName>
        <fullName evidence="3">ATP-binding protein</fullName>
    </submittedName>
</protein>
<keyword evidence="3" id="KW-0547">Nucleotide-binding</keyword>
<evidence type="ECO:0000313" key="3">
    <source>
        <dbReference type="EMBL" id="GAA4077405.1"/>
    </source>
</evidence>
<dbReference type="GO" id="GO:0005524">
    <property type="term" value="F:ATP binding"/>
    <property type="evidence" value="ECO:0007669"/>
    <property type="project" value="UniProtKB-KW"/>
</dbReference>
<evidence type="ECO:0000256" key="1">
    <source>
        <dbReference type="SAM" id="Coils"/>
    </source>
</evidence>
<dbReference type="Proteomes" id="UP001500683">
    <property type="component" value="Unassembled WGS sequence"/>
</dbReference>
<keyword evidence="1" id="KW-0175">Coiled coil</keyword>
<feature type="region of interest" description="Disordered" evidence="2">
    <location>
        <begin position="262"/>
        <end position="281"/>
    </location>
</feature>